<name>A0A6L2JBF6_TANCI</name>
<dbReference type="EMBL" id="BKCJ010000536">
    <property type="protein sequence ID" value="GEU34080.1"/>
    <property type="molecule type" value="Genomic_DNA"/>
</dbReference>
<gene>
    <name evidence="1" type="ORF">Tci_006058</name>
</gene>
<organism evidence="1">
    <name type="scientific">Tanacetum cinerariifolium</name>
    <name type="common">Dalmatian daisy</name>
    <name type="synonym">Chrysanthemum cinerariifolium</name>
    <dbReference type="NCBI Taxonomy" id="118510"/>
    <lineage>
        <taxon>Eukaryota</taxon>
        <taxon>Viridiplantae</taxon>
        <taxon>Streptophyta</taxon>
        <taxon>Embryophyta</taxon>
        <taxon>Tracheophyta</taxon>
        <taxon>Spermatophyta</taxon>
        <taxon>Magnoliopsida</taxon>
        <taxon>eudicotyledons</taxon>
        <taxon>Gunneridae</taxon>
        <taxon>Pentapetalae</taxon>
        <taxon>asterids</taxon>
        <taxon>campanulids</taxon>
        <taxon>Asterales</taxon>
        <taxon>Asteraceae</taxon>
        <taxon>Asteroideae</taxon>
        <taxon>Anthemideae</taxon>
        <taxon>Anthemidinae</taxon>
        <taxon>Tanacetum</taxon>
    </lineage>
</organism>
<proteinExistence type="predicted"/>
<protein>
    <submittedName>
        <fullName evidence="1">Uncharacterized protein</fullName>
    </submittedName>
</protein>
<dbReference type="AlphaFoldDB" id="A0A6L2JBF6"/>
<reference evidence="1" key="1">
    <citation type="journal article" date="2019" name="Sci. Rep.">
        <title>Draft genome of Tanacetum cinerariifolium, the natural source of mosquito coil.</title>
        <authorList>
            <person name="Yamashiro T."/>
            <person name="Shiraishi A."/>
            <person name="Satake H."/>
            <person name="Nakayama K."/>
        </authorList>
    </citation>
    <scope>NUCLEOTIDE SEQUENCE</scope>
</reference>
<comment type="caution">
    <text evidence="1">The sequence shown here is derived from an EMBL/GenBank/DDBJ whole genome shotgun (WGS) entry which is preliminary data.</text>
</comment>
<accession>A0A6L2JBF6</accession>
<sequence length="419" mass="49432">MHKAKVEESWGDGTPGWKINANEVAPFTRLESYGLRPYANIKTERAHDPYLEVNNIFGRNHDTSNAQHNQRHEECRDDPTLEPSVCKIRRFEMTPYLPRDSTRSGATGEWFKKDRIGSVITWDDLVEKFVQKFYRLFDHNDEIEEDDNLDDITDIFKIEGNLFDFETPLCEAFNDFNYLLKIDKDLFTFDIQRTGTYKEYELNNPMTRDLEEPWLDNGVPYQLCDHICEPYHFKNGVTKSPICSLNIDECCNGEELPWMVRVESMTNFQDHKCFRNFQELDYNVLVNLQECWYKINANEVAQFTRLESYGLRPYANIKTERAHDPYLEVNNIFGRNHDTSNAQDNQGHEERRADPTLEPSVCKIRRFEMMKYSFNVDEEYIVIKESEYLNHSKDSLDAYQELLHIIDKGLVVATPDEEK</sequence>
<evidence type="ECO:0000313" key="1">
    <source>
        <dbReference type="EMBL" id="GEU34080.1"/>
    </source>
</evidence>